<evidence type="ECO:0000256" key="4">
    <source>
        <dbReference type="ARBA" id="ARBA00022801"/>
    </source>
</evidence>
<evidence type="ECO:0000256" key="3">
    <source>
        <dbReference type="ARBA" id="ARBA00022670"/>
    </source>
</evidence>
<comment type="similarity">
    <text evidence="1">Belongs to the peptidase M17 family.</text>
</comment>
<evidence type="ECO:0000259" key="6">
    <source>
        <dbReference type="PROSITE" id="PS00631"/>
    </source>
</evidence>
<gene>
    <name evidence="7" type="ORF">D3272_00865</name>
</gene>
<dbReference type="GO" id="GO:0006508">
    <property type="term" value="P:proteolysis"/>
    <property type="evidence" value="ECO:0007669"/>
    <property type="project" value="UniProtKB-KW"/>
</dbReference>
<dbReference type="Gene3D" id="3.40.220.10">
    <property type="entry name" value="Leucine Aminopeptidase, subunit E, domain 1"/>
    <property type="match status" value="1"/>
</dbReference>
<accession>A0A4Q2RGX6</accession>
<dbReference type="AlphaFoldDB" id="A0A4Q2RGX6"/>
<protein>
    <submittedName>
        <fullName evidence="7">Leucyl aminopeptidase family protein</fullName>
    </submittedName>
</protein>
<dbReference type="CDD" id="cd00433">
    <property type="entry name" value="Peptidase_M17"/>
    <property type="match status" value="1"/>
</dbReference>
<feature type="domain" description="Cytosol aminopeptidase" evidence="6">
    <location>
        <begin position="306"/>
        <end position="313"/>
    </location>
</feature>
<evidence type="ECO:0000256" key="1">
    <source>
        <dbReference type="ARBA" id="ARBA00009528"/>
    </source>
</evidence>
<dbReference type="SUPFAM" id="SSF53187">
    <property type="entry name" value="Zn-dependent exopeptidases"/>
    <property type="match status" value="1"/>
</dbReference>
<organism evidence="7 8">
    <name type="scientific">Lichenibacterium ramalinae</name>
    <dbReference type="NCBI Taxonomy" id="2316527"/>
    <lineage>
        <taxon>Bacteria</taxon>
        <taxon>Pseudomonadati</taxon>
        <taxon>Pseudomonadota</taxon>
        <taxon>Alphaproteobacteria</taxon>
        <taxon>Hyphomicrobiales</taxon>
        <taxon>Lichenihabitantaceae</taxon>
        <taxon>Lichenibacterium</taxon>
    </lineage>
</organism>
<dbReference type="Pfam" id="PF21337">
    <property type="entry name" value="Peptidase_M17_N_1"/>
    <property type="match status" value="1"/>
</dbReference>
<comment type="caution">
    <text evidence="7">The sequence shown here is derived from an EMBL/GenBank/DDBJ whole genome shotgun (WGS) entry which is preliminary data.</text>
</comment>
<dbReference type="InterPro" id="IPR043472">
    <property type="entry name" value="Macro_dom-like"/>
</dbReference>
<keyword evidence="4" id="KW-0378">Hydrolase</keyword>
<dbReference type="EMBL" id="QYBC01000001">
    <property type="protein sequence ID" value="RYB07719.1"/>
    <property type="molecule type" value="Genomic_DNA"/>
</dbReference>
<reference evidence="7 8" key="2">
    <citation type="submission" date="2019-02" db="EMBL/GenBank/DDBJ databases">
        <title>'Lichenibacterium ramalinii' gen. nov. sp. nov., 'Lichenibacterium minor' gen. nov. sp. nov.</title>
        <authorList>
            <person name="Pankratov T."/>
        </authorList>
    </citation>
    <scope>NUCLEOTIDE SEQUENCE [LARGE SCALE GENOMIC DNA]</scope>
    <source>
        <strain evidence="7 8">RmlP001</strain>
    </source>
</reference>
<dbReference type="OrthoDB" id="9809354at2"/>
<reference evidence="7 8" key="1">
    <citation type="submission" date="2018-09" db="EMBL/GenBank/DDBJ databases">
        <authorList>
            <person name="Grouzdev D.S."/>
            <person name="Krutkina M.S."/>
        </authorList>
    </citation>
    <scope>NUCLEOTIDE SEQUENCE [LARGE SCALE GENOMIC DNA]</scope>
    <source>
        <strain evidence="7 8">RmlP001</strain>
    </source>
</reference>
<dbReference type="InterPro" id="IPR048816">
    <property type="entry name" value="Peptidase_M17_N_1"/>
</dbReference>
<dbReference type="GO" id="GO:0030145">
    <property type="term" value="F:manganese ion binding"/>
    <property type="evidence" value="ECO:0007669"/>
    <property type="project" value="InterPro"/>
</dbReference>
<evidence type="ECO:0000313" key="8">
    <source>
        <dbReference type="Proteomes" id="UP000289411"/>
    </source>
</evidence>
<dbReference type="RefSeq" id="WP_129217189.1">
    <property type="nucleotide sequence ID" value="NZ_QYBC01000001.1"/>
</dbReference>
<keyword evidence="2 7" id="KW-0031">Aminopeptidase</keyword>
<keyword evidence="3" id="KW-0645">Protease</keyword>
<dbReference type="GO" id="GO:0005737">
    <property type="term" value="C:cytoplasm"/>
    <property type="evidence" value="ECO:0007669"/>
    <property type="project" value="InterPro"/>
</dbReference>
<dbReference type="PANTHER" id="PTHR11963">
    <property type="entry name" value="LEUCINE AMINOPEPTIDASE-RELATED"/>
    <property type="match status" value="1"/>
</dbReference>
<dbReference type="PROSITE" id="PS00631">
    <property type="entry name" value="CYTOSOL_AP"/>
    <property type="match status" value="1"/>
</dbReference>
<dbReference type="GO" id="GO:0070006">
    <property type="term" value="F:metalloaminopeptidase activity"/>
    <property type="evidence" value="ECO:0007669"/>
    <property type="project" value="InterPro"/>
</dbReference>
<evidence type="ECO:0000256" key="5">
    <source>
        <dbReference type="ARBA" id="ARBA00023211"/>
    </source>
</evidence>
<keyword evidence="8" id="KW-1185">Reference proteome</keyword>
<dbReference type="Gene3D" id="3.40.630.10">
    <property type="entry name" value="Zn peptidases"/>
    <property type="match status" value="1"/>
</dbReference>
<proteinExistence type="inferred from homology"/>
<dbReference type="Proteomes" id="UP000289411">
    <property type="component" value="Unassembled WGS sequence"/>
</dbReference>
<dbReference type="InterPro" id="IPR000819">
    <property type="entry name" value="Peptidase_M17_C"/>
</dbReference>
<name>A0A4Q2RGX6_9HYPH</name>
<keyword evidence="5" id="KW-0464">Manganese</keyword>
<dbReference type="Pfam" id="PF00883">
    <property type="entry name" value="Peptidase_M17"/>
    <property type="match status" value="1"/>
</dbReference>
<dbReference type="PANTHER" id="PTHR11963:SF20">
    <property type="entry name" value="PEPTIDASE B"/>
    <property type="match status" value="1"/>
</dbReference>
<evidence type="ECO:0000256" key="2">
    <source>
        <dbReference type="ARBA" id="ARBA00022438"/>
    </source>
</evidence>
<sequence length="459" mass="47912">MSLFADPDAASTPIHCIAKDAWPAAAERLEPGAAAFAAALGFEGKPGQRAMLPGAGGRLGAVLYGVEPPDARLHDPLAPGQLATLLPPGTYRFAEPGPARPDLAALSWLLSGYRFSRYRSAPPEGPRLVAPAGVDAGRLERIARGITLARNLVNTPANDMAPDALEAAALDLARRHGASARTVRGEVLERDFPLIHAVGQAAHQPPRLVDLAWGPADAPTVTLVGKGVTFDTGGLDIKPASGMALMKKDMAGAATALGLADMVMDAGLAIRLRVLLPIVENAISATAFRPGDVYRSRKGLTVEIGNTDAEGRLVLADALTLACEDKPGLLVDFATLTGAARVALGPDLPAFYTDDEAVAAAVTRHAAAAHDPVWRMPLWRPYDALLDGTVSDLNNAPGGSFAGSITAALFLDRFVAPGVPHLHFDLYGWNPTAKPGRPDGGEAQTARLLFDLLAERAVP</sequence>
<dbReference type="PRINTS" id="PR00481">
    <property type="entry name" value="LAMNOPPTDASE"/>
</dbReference>
<evidence type="ECO:0000313" key="7">
    <source>
        <dbReference type="EMBL" id="RYB07719.1"/>
    </source>
</evidence>
<dbReference type="InterPro" id="IPR011356">
    <property type="entry name" value="Leucine_aapep/pepB"/>
</dbReference>